<dbReference type="GO" id="GO:0005634">
    <property type="term" value="C:nucleus"/>
    <property type="evidence" value="ECO:0007669"/>
    <property type="project" value="UniProtKB-SubCell"/>
</dbReference>
<evidence type="ECO:0000256" key="1">
    <source>
        <dbReference type="ARBA" id="ARBA00004123"/>
    </source>
</evidence>
<sequence length="1173" mass="133636">MEQISYQEVRNLEEVVKFDPDGSGDSHEDMVNPPGNEEKISKNNEKGELDDNKDKEADEVEKEDGPLQINIATSKGITRKRLHMKSSDVTAFSEAAQDAQKKERERLERLEKQKVGGPSTMSYQPVVQEEDQLEEEDSDDCVIDCIVAKKKKEVEVVDLSSDEEEFQRNGSMQAKMYRVRQEEEARTRRVRRKSGTLDKLEFTAEGRLLVNEGKPAGDPDVFVAAHLTHILQPHQLGGVRFMYDNVIESLRNFDPNNGFGCILAHSMGLGKTLQVITFVDIFFRLTKRRKALIICPVNVLQNWYNEFDKWLPMDEGKRDFNVFLVGDAVKTLEQRTNVISQWDSQGGVILVGYEMFKLLTQYKKKPTDSISQYDAMIQEKMVEICDRALVDPGPDLVVCDEGHRIKNLKTACAAALTRIKTKRRIVLTGYPLQNNLMEYYCMVDFVRPSYLGEKKTFAQMFDRPIKNGMCIDSTPMEIKIARQKTHVLIKQLKGFVQRRTQHILKKILPESREYVVVLRKSEVQKELYKKFLLFVKSQIDVKDTCFYNPLKAYAICSKIWNHPDLLFKAWKAQLETVEANLQRLNNMNPFSAEPSTSNGYDNFGNRTNNFVDATDANRKGKRKKKTANPFDEDDNSIPFYWADGVMVSYQPNILTNSYKMLVALTIIEATVIRGEKILLFSGSLLTLSLLEEFLRLRGNVPTTKGDIVWKKNDTYFRFDGSTSASDREKLIDRFNNDPSVHLFLISTRAGSLGVNLVSATRVIIFDASWNPCHDAQAVCRIYRYGQKKKTFIYRLVMNNCMERAIFARQISKSGLQQRVVDEQHIDAKVTTKELENLIAYDETLDYDNDHPDLDSWKEKIDDDLLRDIATFDSKIFAECPFLHESLMLEREEGLSQEELIEAELLYEKEKVQMNQGSYKLKDMPSLPSRMPQMFPPQPFYPSSQPPPYMGQSPITIGHVLNNMNYNPNGNAFNNMQRWNEMNQPIYPMSRPAPLPRDIVISANPEANGQFMGYNNQFSQPFNGYSNGIQQGQYYSANNGDYNGDGSYQTPPTNLFTANENRAKESNGRHAESPNRRSQETHGEMEAAMAGSSLNKNLVAGIKRAFVQGDIELSSVSKPGTKLHLKKGDPILVVFTKTGGVYIRTSTGQIADAANTIYAKAEVIELECNRSDSA</sequence>
<keyword evidence="6" id="KW-0067">ATP-binding</keyword>
<keyword evidence="8" id="KW-0539">Nucleus</keyword>
<dbReference type="Pfam" id="PF00176">
    <property type="entry name" value="SNF2-rel_dom"/>
    <property type="match status" value="1"/>
</dbReference>
<feature type="region of interest" description="Disordered" evidence="9">
    <location>
        <begin position="1035"/>
        <end position="1054"/>
    </location>
</feature>
<comment type="subcellular location">
    <subcellularLocation>
        <location evidence="1">Nucleus</location>
    </subcellularLocation>
</comment>
<comment type="similarity">
    <text evidence="2">Belongs to the SNF2/RAD54 helicase family.</text>
</comment>
<keyword evidence="3" id="KW-0547">Nucleotide-binding</keyword>
<organism evidence="12 13">
    <name type="scientific">Bursaphelenchus xylophilus</name>
    <name type="common">Pinewood nematode worm</name>
    <name type="synonym">Aphelenchoides xylophilus</name>
    <dbReference type="NCBI Taxonomy" id="6326"/>
    <lineage>
        <taxon>Eukaryota</taxon>
        <taxon>Metazoa</taxon>
        <taxon>Ecdysozoa</taxon>
        <taxon>Nematoda</taxon>
        <taxon>Chromadorea</taxon>
        <taxon>Rhabditida</taxon>
        <taxon>Tylenchina</taxon>
        <taxon>Tylenchomorpha</taxon>
        <taxon>Aphelenchoidea</taxon>
        <taxon>Aphelenchoididae</taxon>
        <taxon>Bursaphelenchus</taxon>
    </lineage>
</organism>
<dbReference type="PANTHER" id="PTHR45797:SF1">
    <property type="entry name" value="HELICASE ARIP4"/>
    <property type="match status" value="1"/>
</dbReference>
<evidence type="ECO:0000259" key="10">
    <source>
        <dbReference type="PROSITE" id="PS51192"/>
    </source>
</evidence>
<dbReference type="SMR" id="A0A7I8WU50"/>
<dbReference type="GO" id="GO:0005524">
    <property type="term" value="F:ATP binding"/>
    <property type="evidence" value="ECO:0007669"/>
    <property type="project" value="UniProtKB-KW"/>
</dbReference>
<dbReference type="EMBL" id="CAJFDI010000004">
    <property type="protein sequence ID" value="CAD5226927.1"/>
    <property type="molecule type" value="Genomic_DNA"/>
</dbReference>
<keyword evidence="4" id="KW-0378">Hydrolase</keyword>
<dbReference type="InterPro" id="IPR001650">
    <property type="entry name" value="Helicase_C-like"/>
</dbReference>
<keyword evidence="5" id="KW-0347">Helicase</keyword>
<evidence type="ECO:0000256" key="9">
    <source>
        <dbReference type="SAM" id="MobiDB-lite"/>
    </source>
</evidence>
<dbReference type="GO" id="GO:0016887">
    <property type="term" value="F:ATP hydrolysis activity"/>
    <property type="evidence" value="ECO:0007669"/>
    <property type="project" value="InterPro"/>
</dbReference>
<dbReference type="Proteomes" id="UP000659654">
    <property type="component" value="Unassembled WGS sequence"/>
</dbReference>
<dbReference type="Gene3D" id="1.20.120.850">
    <property type="entry name" value="SWI2/SNF2 ATPases, N-terminal domain"/>
    <property type="match status" value="1"/>
</dbReference>
<evidence type="ECO:0000256" key="7">
    <source>
        <dbReference type="ARBA" id="ARBA00023125"/>
    </source>
</evidence>
<dbReference type="Pfam" id="PF00271">
    <property type="entry name" value="Helicase_C"/>
    <property type="match status" value="1"/>
</dbReference>
<dbReference type="PANTHER" id="PTHR45797">
    <property type="entry name" value="RAD54-LIKE"/>
    <property type="match status" value="1"/>
</dbReference>
<dbReference type="CDD" id="cd18793">
    <property type="entry name" value="SF2_C_SNF"/>
    <property type="match status" value="1"/>
</dbReference>
<feature type="compositionally biased region" description="Basic and acidic residues" evidence="9">
    <location>
        <begin position="13"/>
        <end position="56"/>
    </location>
</feature>
<dbReference type="PROSITE" id="PS51194">
    <property type="entry name" value="HELICASE_CTER"/>
    <property type="match status" value="1"/>
</dbReference>
<proteinExistence type="inferred from homology"/>
<evidence type="ECO:0000256" key="6">
    <source>
        <dbReference type="ARBA" id="ARBA00022840"/>
    </source>
</evidence>
<evidence type="ECO:0000313" key="13">
    <source>
        <dbReference type="Proteomes" id="UP000659654"/>
    </source>
</evidence>
<evidence type="ECO:0000256" key="5">
    <source>
        <dbReference type="ARBA" id="ARBA00022806"/>
    </source>
</evidence>
<feature type="region of interest" description="Disordered" evidence="9">
    <location>
        <begin position="13"/>
        <end position="105"/>
    </location>
</feature>
<dbReference type="OrthoDB" id="2020972at2759"/>
<name>A0A7I8WU50_BURXY</name>
<evidence type="ECO:0000256" key="8">
    <source>
        <dbReference type="ARBA" id="ARBA00023242"/>
    </source>
</evidence>
<dbReference type="Gene3D" id="3.40.50.300">
    <property type="entry name" value="P-loop containing nucleotide triphosphate hydrolases"/>
    <property type="match status" value="2"/>
</dbReference>
<feature type="domain" description="Helicase C-terminal" evidence="11">
    <location>
        <begin position="665"/>
        <end position="835"/>
    </location>
</feature>
<dbReference type="SMART" id="SM00490">
    <property type="entry name" value="HELICc"/>
    <property type="match status" value="1"/>
</dbReference>
<evidence type="ECO:0000256" key="3">
    <source>
        <dbReference type="ARBA" id="ARBA00022741"/>
    </source>
</evidence>
<comment type="caution">
    <text evidence="12">The sequence shown here is derived from an EMBL/GenBank/DDBJ whole genome shotgun (WGS) entry which is preliminary data.</text>
</comment>
<dbReference type="InterPro" id="IPR027417">
    <property type="entry name" value="P-loop_NTPase"/>
</dbReference>
<dbReference type="AlphaFoldDB" id="A0A7I8WU50"/>
<protein>
    <submittedName>
        <fullName evidence="12">(pine wood nematode) hypothetical protein</fullName>
    </submittedName>
</protein>
<reference evidence="12" key="1">
    <citation type="submission" date="2020-09" db="EMBL/GenBank/DDBJ databases">
        <authorList>
            <person name="Kikuchi T."/>
        </authorList>
    </citation>
    <scope>NUCLEOTIDE SEQUENCE</scope>
    <source>
        <strain evidence="12">Ka4C1</strain>
    </source>
</reference>
<dbReference type="InterPro" id="IPR014001">
    <property type="entry name" value="Helicase_ATP-bd"/>
</dbReference>
<dbReference type="InterPro" id="IPR049730">
    <property type="entry name" value="SNF2/RAD54-like_C"/>
</dbReference>
<dbReference type="PROSITE" id="PS51192">
    <property type="entry name" value="HELICASE_ATP_BIND_1"/>
    <property type="match status" value="1"/>
</dbReference>
<dbReference type="InterPro" id="IPR038718">
    <property type="entry name" value="SNF2-like_sf"/>
</dbReference>
<dbReference type="SMART" id="SM00487">
    <property type="entry name" value="DEXDc"/>
    <property type="match status" value="1"/>
</dbReference>
<evidence type="ECO:0000259" key="11">
    <source>
        <dbReference type="PROSITE" id="PS51194"/>
    </source>
</evidence>
<dbReference type="SUPFAM" id="SSF52540">
    <property type="entry name" value="P-loop containing nucleoside triphosphate hydrolases"/>
    <property type="match status" value="2"/>
</dbReference>
<evidence type="ECO:0000313" key="12">
    <source>
        <dbReference type="EMBL" id="CAD5226927.1"/>
    </source>
</evidence>
<evidence type="ECO:0000256" key="2">
    <source>
        <dbReference type="ARBA" id="ARBA00007025"/>
    </source>
</evidence>
<dbReference type="EMBL" id="CAJFCV020000004">
    <property type="protein sequence ID" value="CAG9116509.1"/>
    <property type="molecule type" value="Genomic_DNA"/>
</dbReference>
<feature type="domain" description="Helicase ATP-binding" evidence="10">
    <location>
        <begin position="252"/>
        <end position="449"/>
    </location>
</feature>
<dbReference type="InterPro" id="IPR044574">
    <property type="entry name" value="ARIP4-like"/>
</dbReference>
<feature type="compositionally biased region" description="Basic and acidic residues" evidence="9">
    <location>
        <begin position="1062"/>
        <end position="1084"/>
    </location>
</feature>
<accession>A0A7I8WU50</accession>
<dbReference type="GO" id="GO:0004386">
    <property type="term" value="F:helicase activity"/>
    <property type="evidence" value="ECO:0007669"/>
    <property type="project" value="UniProtKB-KW"/>
</dbReference>
<feature type="region of interest" description="Disordered" evidence="9">
    <location>
        <begin position="1062"/>
        <end position="1087"/>
    </location>
</feature>
<keyword evidence="13" id="KW-1185">Reference proteome</keyword>
<dbReference type="Proteomes" id="UP000582659">
    <property type="component" value="Unassembled WGS sequence"/>
</dbReference>
<gene>
    <name evidence="12" type="ORF">BXYJ_LOCUS9472</name>
</gene>
<dbReference type="GO" id="GO:0003677">
    <property type="term" value="F:DNA binding"/>
    <property type="evidence" value="ECO:0007669"/>
    <property type="project" value="UniProtKB-KW"/>
</dbReference>
<dbReference type="InterPro" id="IPR000330">
    <property type="entry name" value="SNF2_N"/>
</dbReference>
<keyword evidence="7" id="KW-0238">DNA-binding</keyword>
<evidence type="ECO:0000256" key="4">
    <source>
        <dbReference type="ARBA" id="ARBA00022801"/>
    </source>
</evidence>
<dbReference type="Gene3D" id="3.40.50.10810">
    <property type="entry name" value="Tandem AAA-ATPase domain"/>
    <property type="match status" value="1"/>
</dbReference>